<protein>
    <recommendedName>
        <fullName evidence="4">Transmembrane protein</fullName>
    </recommendedName>
</protein>
<dbReference type="EMBL" id="KZ852062">
    <property type="protein sequence ID" value="RDH30189.1"/>
    <property type="molecule type" value="Genomic_DNA"/>
</dbReference>
<evidence type="ECO:0000313" key="2">
    <source>
        <dbReference type="EMBL" id="RDH30189.1"/>
    </source>
</evidence>
<dbReference type="GeneID" id="38135678"/>
<reference evidence="2 3" key="1">
    <citation type="submission" date="2018-07" db="EMBL/GenBank/DDBJ databases">
        <title>The genomes of Aspergillus section Nigri reveals drivers in fungal speciation.</title>
        <authorList>
            <consortium name="DOE Joint Genome Institute"/>
            <person name="Vesth T.C."/>
            <person name="Nybo J."/>
            <person name="Theobald S."/>
            <person name="Brandl J."/>
            <person name="Frisvad J.C."/>
            <person name="Nielsen K.F."/>
            <person name="Lyhne E.K."/>
            <person name="Kogle M.E."/>
            <person name="Kuo A."/>
            <person name="Riley R."/>
            <person name="Clum A."/>
            <person name="Nolan M."/>
            <person name="Lipzen A."/>
            <person name="Salamov A."/>
            <person name="Henrissat B."/>
            <person name="Wiebenga A."/>
            <person name="De vries R.P."/>
            <person name="Grigoriev I.V."/>
            <person name="Mortensen U.H."/>
            <person name="Andersen M.R."/>
            <person name="Baker S.E."/>
        </authorList>
    </citation>
    <scope>NUCLEOTIDE SEQUENCE [LARGE SCALE GENOMIC DNA]</scope>
    <source>
        <strain evidence="2 3">CBS 139.54b</strain>
    </source>
</reference>
<dbReference type="AlphaFoldDB" id="A0A3F3PTF2"/>
<proteinExistence type="predicted"/>
<keyword evidence="1" id="KW-0812">Transmembrane</keyword>
<keyword evidence="3" id="KW-1185">Reference proteome</keyword>
<sequence length="127" mass="14340">MDDVRLHQAIRAVRTSSPIAASGCLASPIHSRPLLFAWGLFPCWARLASFPLLLLLLLLRLLLGLLFPFPFSFPFLPPPLFLFPSRVCFADRLFFFLLPKKDIKKRPACPFLPPSPSLPRSLLTLQT</sequence>
<name>A0A3F3PTF2_9EURO</name>
<organism evidence="2 3">
    <name type="scientific">Aspergillus welwitschiae</name>
    <dbReference type="NCBI Taxonomy" id="1341132"/>
    <lineage>
        <taxon>Eukaryota</taxon>
        <taxon>Fungi</taxon>
        <taxon>Dikarya</taxon>
        <taxon>Ascomycota</taxon>
        <taxon>Pezizomycotina</taxon>
        <taxon>Eurotiomycetes</taxon>
        <taxon>Eurotiomycetidae</taxon>
        <taxon>Eurotiales</taxon>
        <taxon>Aspergillaceae</taxon>
        <taxon>Aspergillus</taxon>
        <taxon>Aspergillus subgen. Circumdati</taxon>
    </lineage>
</organism>
<feature type="transmembrane region" description="Helical" evidence="1">
    <location>
        <begin position="50"/>
        <end position="69"/>
    </location>
</feature>
<evidence type="ECO:0000256" key="1">
    <source>
        <dbReference type="SAM" id="Phobius"/>
    </source>
</evidence>
<evidence type="ECO:0008006" key="4">
    <source>
        <dbReference type="Google" id="ProtNLM"/>
    </source>
</evidence>
<keyword evidence="1" id="KW-0472">Membrane</keyword>
<evidence type="ECO:0000313" key="3">
    <source>
        <dbReference type="Proteomes" id="UP000253729"/>
    </source>
</evidence>
<dbReference type="RefSeq" id="XP_026623211.1">
    <property type="nucleotide sequence ID" value="XM_026767322.1"/>
</dbReference>
<gene>
    <name evidence="2" type="ORF">BDQ94DRAFT_149166</name>
</gene>
<accession>A0A3F3PTF2</accession>
<keyword evidence="1" id="KW-1133">Transmembrane helix</keyword>
<dbReference type="Proteomes" id="UP000253729">
    <property type="component" value="Unassembled WGS sequence"/>
</dbReference>